<accession>A0AAV2QV39</accession>
<keyword evidence="2" id="KW-1185">Reference proteome</keyword>
<evidence type="ECO:0000313" key="2">
    <source>
        <dbReference type="Proteomes" id="UP001497623"/>
    </source>
</evidence>
<evidence type="ECO:0000313" key="1">
    <source>
        <dbReference type="EMBL" id="CAL4102376.1"/>
    </source>
</evidence>
<reference evidence="1 2" key="1">
    <citation type="submission" date="2024-05" db="EMBL/GenBank/DDBJ databases">
        <authorList>
            <person name="Wallberg A."/>
        </authorList>
    </citation>
    <scope>NUCLEOTIDE SEQUENCE [LARGE SCALE GENOMIC DNA]</scope>
</reference>
<name>A0AAV2QV39_MEGNR</name>
<dbReference type="AlphaFoldDB" id="A0AAV2QV39"/>
<dbReference type="EMBL" id="CAXKWB010011831">
    <property type="protein sequence ID" value="CAL4102376.1"/>
    <property type="molecule type" value="Genomic_DNA"/>
</dbReference>
<gene>
    <name evidence="1" type="ORF">MNOR_LOCUS17302</name>
</gene>
<sequence>PSPHPSLRDSPTHMVRFCGFTNLGITPNVSPQRNVEVAINMYPKAVLPYQLDKRILYMMQNNQKAKWISFRTRTSCEYWKQNTSIGSIRTWSLYQCVNPLSLSLLLLLIP</sequence>
<organism evidence="1 2">
    <name type="scientific">Meganyctiphanes norvegica</name>
    <name type="common">Northern krill</name>
    <name type="synonym">Thysanopoda norvegica</name>
    <dbReference type="NCBI Taxonomy" id="48144"/>
    <lineage>
        <taxon>Eukaryota</taxon>
        <taxon>Metazoa</taxon>
        <taxon>Ecdysozoa</taxon>
        <taxon>Arthropoda</taxon>
        <taxon>Crustacea</taxon>
        <taxon>Multicrustacea</taxon>
        <taxon>Malacostraca</taxon>
        <taxon>Eumalacostraca</taxon>
        <taxon>Eucarida</taxon>
        <taxon>Euphausiacea</taxon>
        <taxon>Euphausiidae</taxon>
        <taxon>Meganyctiphanes</taxon>
    </lineage>
</organism>
<feature type="non-terminal residue" evidence="1">
    <location>
        <position position="1"/>
    </location>
</feature>
<dbReference type="Proteomes" id="UP001497623">
    <property type="component" value="Unassembled WGS sequence"/>
</dbReference>
<protein>
    <submittedName>
        <fullName evidence="1">Uncharacterized protein</fullName>
    </submittedName>
</protein>
<comment type="caution">
    <text evidence="1">The sequence shown here is derived from an EMBL/GenBank/DDBJ whole genome shotgun (WGS) entry which is preliminary data.</text>
</comment>
<feature type="non-terminal residue" evidence="1">
    <location>
        <position position="110"/>
    </location>
</feature>
<proteinExistence type="predicted"/>